<accession>A0A4U6V398</accession>
<dbReference type="EMBL" id="CM016555">
    <property type="protein sequence ID" value="TKW21249.1"/>
    <property type="molecule type" value="Genomic_DNA"/>
</dbReference>
<name>A0A4U6V398_SETVI</name>
<dbReference type="Gramene" id="TKW21249">
    <property type="protein sequence ID" value="TKW21249"/>
    <property type="gene ID" value="SEVIR_4G172100v2"/>
</dbReference>
<dbReference type="AlphaFoldDB" id="A0A4U6V398"/>
<evidence type="ECO:0000313" key="2">
    <source>
        <dbReference type="Proteomes" id="UP000298652"/>
    </source>
</evidence>
<gene>
    <name evidence="1" type="ORF">SEVIR_4G172100v2</name>
</gene>
<organism evidence="1 2">
    <name type="scientific">Setaria viridis</name>
    <name type="common">Green bristlegrass</name>
    <name type="synonym">Setaria italica subsp. viridis</name>
    <dbReference type="NCBI Taxonomy" id="4556"/>
    <lineage>
        <taxon>Eukaryota</taxon>
        <taxon>Viridiplantae</taxon>
        <taxon>Streptophyta</taxon>
        <taxon>Embryophyta</taxon>
        <taxon>Tracheophyta</taxon>
        <taxon>Spermatophyta</taxon>
        <taxon>Magnoliopsida</taxon>
        <taxon>Liliopsida</taxon>
        <taxon>Poales</taxon>
        <taxon>Poaceae</taxon>
        <taxon>PACMAD clade</taxon>
        <taxon>Panicoideae</taxon>
        <taxon>Panicodae</taxon>
        <taxon>Paniceae</taxon>
        <taxon>Cenchrinae</taxon>
        <taxon>Setaria</taxon>
    </lineage>
</organism>
<reference evidence="1" key="1">
    <citation type="submission" date="2019-03" db="EMBL/GenBank/DDBJ databases">
        <title>WGS assembly of Setaria viridis.</title>
        <authorList>
            <person name="Huang P."/>
            <person name="Jenkins J."/>
            <person name="Grimwood J."/>
            <person name="Barry K."/>
            <person name="Healey A."/>
            <person name="Mamidi S."/>
            <person name="Sreedasyam A."/>
            <person name="Shu S."/>
            <person name="Feldman M."/>
            <person name="Wu J."/>
            <person name="Yu Y."/>
            <person name="Chen C."/>
            <person name="Johnson J."/>
            <person name="Rokhsar D."/>
            <person name="Baxter I."/>
            <person name="Schmutz J."/>
            <person name="Brutnell T."/>
            <person name="Kellogg E."/>
        </authorList>
    </citation>
    <scope>NUCLEOTIDE SEQUENCE [LARGE SCALE GENOMIC DNA]</scope>
</reference>
<protein>
    <submittedName>
        <fullName evidence="1">Uncharacterized protein</fullName>
    </submittedName>
</protein>
<sequence>MAAARSLILRGLRLAEAPSSAASFRPAAALQEARWGRRSMSSDDAKGSFLDKSKVTDRIIKTVNFRRLTTPPRAGPAPNA</sequence>
<evidence type="ECO:0000313" key="1">
    <source>
        <dbReference type="EMBL" id="TKW21249.1"/>
    </source>
</evidence>
<dbReference type="Proteomes" id="UP000298652">
    <property type="component" value="Chromosome 4"/>
</dbReference>
<keyword evidence="2" id="KW-1185">Reference proteome</keyword>
<proteinExistence type="predicted"/>